<evidence type="ECO:0000313" key="3">
    <source>
        <dbReference type="Proteomes" id="UP001162131"/>
    </source>
</evidence>
<feature type="region of interest" description="Disordered" evidence="1">
    <location>
        <begin position="424"/>
        <end position="453"/>
    </location>
</feature>
<dbReference type="SUPFAM" id="SSF48452">
    <property type="entry name" value="TPR-like"/>
    <property type="match status" value="1"/>
</dbReference>
<feature type="region of interest" description="Disordered" evidence="1">
    <location>
        <begin position="532"/>
        <end position="567"/>
    </location>
</feature>
<name>A0AAU9IGH5_9CILI</name>
<protein>
    <submittedName>
        <fullName evidence="2">Uncharacterized protein</fullName>
    </submittedName>
</protein>
<feature type="compositionally biased region" description="Basic residues" evidence="1">
    <location>
        <begin position="540"/>
        <end position="549"/>
    </location>
</feature>
<gene>
    <name evidence="2" type="ORF">BSTOLATCC_MIC2598</name>
</gene>
<dbReference type="AlphaFoldDB" id="A0AAU9IGH5"/>
<evidence type="ECO:0000256" key="1">
    <source>
        <dbReference type="SAM" id="MobiDB-lite"/>
    </source>
</evidence>
<reference evidence="2" key="1">
    <citation type="submission" date="2021-09" db="EMBL/GenBank/DDBJ databases">
        <authorList>
            <consortium name="AG Swart"/>
            <person name="Singh M."/>
            <person name="Singh A."/>
            <person name="Seah K."/>
            <person name="Emmerich C."/>
        </authorList>
    </citation>
    <scope>NUCLEOTIDE SEQUENCE</scope>
    <source>
        <strain evidence="2">ATCC30299</strain>
    </source>
</reference>
<sequence>MSILKTDYVKNCNMDSACESTTSERNINESEIMKYLIGFSDDAIEFIKDGQTEDALDVFIKCQELIESVINQGENIDPDMIITISHNIAVCHQNLNNYEKSIESLERSLPNRNSIRVQNSTDQSIEIQIARKIFRDVYQCKTNLNLWATSSKLKKHEASLLYARKSVGNVYEILQDCFKLCTNFILRYKKLQTYNKAKAIVMNSNNVTENYVEEKYKEVVERSFPVVDYLNQIILEKLGKKQKDERLLKSNTRAVDGIQTNGDAIFNLTIEELIMLRPITYHQFKAPSNFIIEISKQSLCQKICLLAISYYSIATELWHLRENYENKISEGKSWHSKSLEIAEKLIPFNSPILRHIKESYYERYPPSLTQNIFIKKVKDFSQTRMTDKEKKLKSVYGRSASVKPHQTNFLKTIDKFQSRTKTPALVTKQNSIKSSKSPSRNKRKSITDREKKDHIVTNFNKTARNLKGIKELGSSENKASNKSTTNLIKTMKIVHISDDSSANSESSFDEDYFRENFVLTSNDLYGVFSDEETNNENKKKNLSKQRLRKKNTETSETSNENEVMPALRLINPDKVSAMSSSGFRGLVH</sequence>
<dbReference type="EMBL" id="CAJZBQ010000003">
    <property type="protein sequence ID" value="CAG9310884.1"/>
    <property type="molecule type" value="Genomic_DNA"/>
</dbReference>
<keyword evidence="3" id="KW-1185">Reference proteome</keyword>
<evidence type="ECO:0000313" key="2">
    <source>
        <dbReference type="EMBL" id="CAG9310884.1"/>
    </source>
</evidence>
<proteinExistence type="predicted"/>
<dbReference type="Gene3D" id="1.25.40.10">
    <property type="entry name" value="Tetratricopeptide repeat domain"/>
    <property type="match status" value="1"/>
</dbReference>
<accession>A0AAU9IGH5</accession>
<dbReference type="Proteomes" id="UP001162131">
    <property type="component" value="Unassembled WGS sequence"/>
</dbReference>
<dbReference type="InterPro" id="IPR011990">
    <property type="entry name" value="TPR-like_helical_dom_sf"/>
</dbReference>
<comment type="caution">
    <text evidence="2">The sequence shown here is derived from an EMBL/GenBank/DDBJ whole genome shotgun (WGS) entry which is preliminary data.</text>
</comment>
<organism evidence="2 3">
    <name type="scientific">Blepharisma stoltei</name>
    <dbReference type="NCBI Taxonomy" id="1481888"/>
    <lineage>
        <taxon>Eukaryota</taxon>
        <taxon>Sar</taxon>
        <taxon>Alveolata</taxon>
        <taxon>Ciliophora</taxon>
        <taxon>Postciliodesmatophora</taxon>
        <taxon>Heterotrichea</taxon>
        <taxon>Heterotrichida</taxon>
        <taxon>Blepharismidae</taxon>
        <taxon>Blepharisma</taxon>
    </lineage>
</organism>